<organism evidence="10">
    <name type="scientific">hydrothermal vent metagenome</name>
    <dbReference type="NCBI Taxonomy" id="652676"/>
    <lineage>
        <taxon>unclassified sequences</taxon>
        <taxon>metagenomes</taxon>
        <taxon>ecological metagenomes</taxon>
    </lineage>
</organism>
<evidence type="ECO:0000313" key="10">
    <source>
        <dbReference type="EMBL" id="VAW73636.1"/>
    </source>
</evidence>
<keyword evidence="8" id="KW-0131">Cell cycle</keyword>
<dbReference type="GO" id="GO:0051301">
    <property type="term" value="P:cell division"/>
    <property type="evidence" value="ECO:0007669"/>
    <property type="project" value="UniProtKB-KW"/>
</dbReference>
<keyword evidence="6" id="KW-0998">Cell outer membrane</keyword>
<comment type="subcellular location">
    <subcellularLocation>
        <location evidence="1">Cell outer membrane</location>
    </subcellularLocation>
</comment>
<keyword evidence="4" id="KW-0472">Membrane</keyword>
<dbReference type="InterPro" id="IPR014169">
    <property type="entry name" value="Pal_lipo_C"/>
</dbReference>
<evidence type="ECO:0000256" key="1">
    <source>
        <dbReference type="ARBA" id="ARBA00004442"/>
    </source>
</evidence>
<dbReference type="GO" id="GO:0009279">
    <property type="term" value="C:cell outer membrane"/>
    <property type="evidence" value="ECO:0007669"/>
    <property type="project" value="UniProtKB-SubCell"/>
</dbReference>
<dbReference type="PRINTS" id="PR01021">
    <property type="entry name" value="OMPADOMAIN"/>
</dbReference>
<name>A0A3B0YZ04_9ZZZZ</name>
<evidence type="ECO:0000256" key="5">
    <source>
        <dbReference type="ARBA" id="ARBA00023139"/>
    </source>
</evidence>
<dbReference type="NCBIfam" id="TIGR02802">
    <property type="entry name" value="Pal_lipo"/>
    <property type="match status" value="1"/>
</dbReference>
<dbReference type="PROSITE" id="PS51257">
    <property type="entry name" value="PROKAR_LIPOPROTEIN"/>
    <property type="match status" value="1"/>
</dbReference>
<dbReference type="InterPro" id="IPR039001">
    <property type="entry name" value="Pal"/>
</dbReference>
<accession>A0A3B0YZ04</accession>
<reference evidence="10" key="1">
    <citation type="submission" date="2018-06" db="EMBL/GenBank/DDBJ databases">
        <authorList>
            <person name="Zhirakovskaya E."/>
        </authorList>
    </citation>
    <scope>NUCLEOTIDE SEQUENCE</scope>
</reference>
<evidence type="ECO:0000256" key="6">
    <source>
        <dbReference type="ARBA" id="ARBA00023237"/>
    </source>
</evidence>
<dbReference type="PANTHER" id="PTHR30329:SF21">
    <property type="entry name" value="LIPOPROTEIN YIAD-RELATED"/>
    <property type="match status" value="1"/>
</dbReference>
<dbReference type="HAMAP" id="MF_02204">
    <property type="entry name" value="Pal"/>
    <property type="match status" value="1"/>
</dbReference>
<evidence type="ECO:0000259" key="9">
    <source>
        <dbReference type="PROSITE" id="PS51123"/>
    </source>
</evidence>
<dbReference type="Gene3D" id="3.30.1330.60">
    <property type="entry name" value="OmpA-like domain"/>
    <property type="match status" value="1"/>
</dbReference>
<dbReference type="SUPFAM" id="SSF103088">
    <property type="entry name" value="OmpA-like"/>
    <property type="match status" value="1"/>
</dbReference>
<keyword evidence="5" id="KW-0564">Palmitate</keyword>
<keyword evidence="3" id="KW-0732">Signal</keyword>
<dbReference type="Pfam" id="PF00691">
    <property type="entry name" value="OmpA"/>
    <property type="match status" value="1"/>
</dbReference>
<evidence type="ECO:0000256" key="2">
    <source>
        <dbReference type="ARBA" id="ARBA00022618"/>
    </source>
</evidence>
<dbReference type="CDD" id="cd07185">
    <property type="entry name" value="OmpA_C-like"/>
    <property type="match status" value="1"/>
</dbReference>
<keyword evidence="7 10" id="KW-0449">Lipoprotein</keyword>
<gene>
    <name evidence="10" type="ORF">MNBD_GAMMA12-2539</name>
</gene>
<dbReference type="InterPro" id="IPR006664">
    <property type="entry name" value="OMP_bac"/>
</dbReference>
<dbReference type="EMBL" id="UOFL01000047">
    <property type="protein sequence ID" value="VAW73636.1"/>
    <property type="molecule type" value="Genomic_DNA"/>
</dbReference>
<sequence length="165" mass="18778">MKISKIVLMVALTGFLAACSTTQKVDDKDVHATDGQRGSKNKTSYKFRWENPSDELYNRVVYFGFDKSDVSGEDKALLTKHATFLSANTSQKVRLEGHSDERGSREYNIGLGERRSQSVRRLMLFQGVADRQIEAVSYGEERPAVEGHDEDAWNKNRRVELVYIQ</sequence>
<dbReference type="PANTHER" id="PTHR30329">
    <property type="entry name" value="STATOR ELEMENT OF FLAGELLAR MOTOR COMPLEX"/>
    <property type="match status" value="1"/>
</dbReference>
<evidence type="ECO:0000256" key="3">
    <source>
        <dbReference type="ARBA" id="ARBA00022729"/>
    </source>
</evidence>
<proteinExistence type="inferred from homology"/>
<dbReference type="InterPro" id="IPR050330">
    <property type="entry name" value="Bact_OuterMem_StrucFunc"/>
</dbReference>
<protein>
    <submittedName>
        <fullName evidence="10">Tol-Pal system peptidoglycan-associated lipoprotein PAL</fullName>
    </submittedName>
</protein>
<dbReference type="InterPro" id="IPR006665">
    <property type="entry name" value="OmpA-like"/>
</dbReference>
<evidence type="ECO:0000256" key="8">
    <source>
        <dbReference type="ARBA" id="ARBA00023306"/>
    </source>
</evidence>
<feature type="domain" description="OmpA-like" evidence="9">
    <location>
        <begin position="50"/>
        <end position="165"/>
    </location>
</feature>
<keyword evidence="2" id="KW-0132">Cell division</keyword>
<dbReference type="AlphaFoldDB" id="A0A3B0YZ04"/>
<dbReference type="PROSITE" id="PS51123">
    <property type="entry name" value="OMPA_2"/>
    <property type="match status" value="1"/>
</dbReference>
<evidence type="ECO:0000256" key="7">
    <source>
        <dbReference type="ARBA" id="ARBA00023288"/>
    </source>
</evidence>
<dbReference type="InterPro" id="IPR036737">
    <property type="entry name" value="OmpA-like_sf"/>
</dbReference>
<evidence type="ECO:0000256" key="4">
    <source>
        <dbReference type="ARBA" id="ARBA00023136"/>
    </source>
</evidence>